<keyword evidence="2" id="KW-1185">Reference proteome</keyword>
<gene>
    <name evidence="1" type="ORF">DSOL_4669</name>
</gene>
<protein>
    <submittedName>
        <fullName evidence="1">Uncharacterized protein</fullName>
    </submittedName>
</protein>
<sequence>MKKDTQKLRALLEISNVPEGLIRELEAKPVTYQTPFIETIEQIMRNEVLNLTGFMEMRENLKEKVKC</sequence>
<evidence type="ECO:0000313" key="1">
    <source>
        <dbReference type="EMBL" id="OLN27157.1"/>
    </source>
</evidence>
<organism evidence="1 2">
    <name type="scientific">Desulfosporosinus metallidurans</name>
    <dbReference type="NCBI Taxonomy" id="1888891"/>
    <lineage>
        <taxon>Bacteria</taxon>
        <taxon>Bacillati</taxon>
        <taxon>Bacillota</taxon>
        <taxon>Clostridia</taxon>
        <taxon>Eubacteriales</taxon>
        <taxon>Desulfitobacteriaceae</taxon>
        <taxon>Desulfosporosinus</taxon>
    </lineage>
</organism>
<comment type="caution">
    <text evidence="1">The sequence shown here is derived from an EMBL/GenBank/DDBJ whole genome shotgun (WGS) entry which is preliminary data.</text>
</comment>
<dbReference type="Proteomes" id="UP000186102">
    <property type="component" value="Unassembled WGS sequence"/>
</dbReference>
<dbReference type="AlphaFoldDB" id="A0A1Q8QII3"/>
<accession>A0A1Q8QII3</accession>
<dbReference type="EMBL" id="MLBF01000062">
    <property type="protein sequence ID" value="OLN27157.1"/>
    <property type="molecule type" value="Genomic_DNA"/>
</dbReference>
<name>A0A1Q8QII3_9FIRM</name>
<dbReference type="RefSeq" id="WP_075366976.1">
    <property type="nucleotide sequence ID" value="NZ_MLBF01000062.1"/>
</dbReference>
<evidence type="ECO:0000313" key="2">
    <source>
        <dbReference type="Proteomes" id="UP000186102"/>
    </source>
</evidence>
<reference evidence="1 2" key="1">
    <citation type="submission" date="2016-09" db="EMBL/GenBank/DDBJ databases">
        <title>Complete genome of Desulfosporosinus sp. OL.</title>
        <authorList>
            <person name="Mardanov A."/>
            <person name="Beletsky A."/>
            <person name="Panova A."/>
            <person name="Karnachuk O."/>
            <person name="Ravin N."/>
        </authorList>
    </citation>
    <scope>NUCLEOTIDE SEQUENCE [LARGE SCALE GENOMIC DNA]</scope>
    <source>
        <strain evidence="1 2">OL</strain>
    </source>
</reference>
<proteinExistence type="predicted"/>